<sequence>MKRIVLPLILSICFILESLYVEFFPSGIFGINKIFVPHFLLIVLIVMGIYYVRNRTILYAFIFGLLFDAFYTGILGVYLFVFPLIVYITSSLMKVLQANLFVAAIVMLVDVAIAEFIVYGLNILILKTTMSAIDFINVRLIPTLILNLVFYIIIFYPLRKCLVRLKKEVLDE</sequence>
<reference evidence="9 10" key="1">
    <citation type="submission" date="2015-09" db="EMBL/GenBank/DDBJ databases">
        <title>Genome sequencing project for genomic taxonomy and phylogenomics of Bacillus-like bacteria.</title>
        <authorList>
            <person name="Liu B."/>
            <person name="Wang J."/>
            <person name="Zhu Y."/>
            <person name="Liu G."/>
            <person name="Chen Q."/>
            <person name="Chen Z."/>
            <person name="Lan J."/>
            <person name="Che J."/>
            <person name="Ge C."/>
            <person name="Shi H."/>
            <person name="Pan Z."/>
            <person name="Liu X."/>
        </authorList>
    </citation>
    <scope>NUCLEOTIDE SEQUENCE [LARGE SCALE GENOMIC DNA]</scope>
    <source>
        <strain evidence="9 10">LMG 18435</strain>
    </source>
</reference>
<dbReference type="STRING" id="157838.AN964_07795"/>
<keyword evidence="4 8" id="KW-0812">Transmembrane</keyword>
<evidence type="ECO:0000313" key="10">
    <source>
        <dbReference type="Proteomes" id="UP000051888"/>
    </source>
</evidence>
<keyword evidence="3" id="KW-1003">Cell membrane</keyword>
<dbReference type="OrthoDB" id="1653857at2"/>
<dbReference type="NCBIfam" id="TIGR03426">
    <property type="entry name" value="shape_MreD"/>
    <property type="match status" value="1"/>
</dbReference>
<dbReference type="Proteomes" id="UP000051888">
    <property type="component" value="Unassembled WGS sequence"/>
</dbReference>
<dbReference type="PATRIC" id="fig|157838.3.peg.1710"/>
<name>A0A0Q3WXB3_9BACI</name>
<feature type="transmembrane region" description="Helical" evidence="8">
    <location>
        <begin position="59"/>
        <end position="88"/>
    </location>
</feature>
<comment type="caution">
    <text evidence="9">The sequence shown here is derived from an EMBL/GenBank/DDBJ whole genome shotgun (WGS) entry which is preliminary data.</text>
</comment>
<keyword evidence="10" id="KW-1185">Reference proteome</keyword>
<evidence type="ECO:0000256" key="4">
    <source>
        <dbReference type="ARBA" id="ARBA00022692"/>
    </source>
</evidence>
<evidence type="ECO:0000256" key="5">
    <source>
        <dbReference type="ARBA" id="ARBA00022960"/>
    </source>
</evidence>
<proteinExistence type="inferred from homology"/>
<evidence type="ECO:0000256" key="2">
    <source>
        <dbReference type="ARBA" id="ARBA00007776"/>
    </source>
</evidence>
<evidence type="ECO:0000256" key="8">
    <source>
        <dbReference type="SAM" id="Phobius"/>
    </source>
</evidence>
<dbReference type="InterPro" id="IPR007227">
    <property type="entry name" value="Cell_shape_determining_MreD"/>
</dbReference>
<evidence type="ECO:0000256" key="6">
    <source>
        <dbReference type="ARBA" id="ARBA00022989"/>
    </source>
</evidence>
<feature type="transmembrane region" description="Helical" evidence="8">
    <location>
        <begin position="138"/>
        <end position="158"/>
    </location>
</feature>
<evidence type="ECO:0000313" key="9">
    <source>
        <dbReference type="EMBL" id="KQL53403.1"/>
    </source>
</evidence>
<comment type="subcellular location">
    <subcellularLocation>
        <location evidence="1">Cell membrane</location>
        <topology evidence="1">Multi-pass membrane protein</topology>
    </subcellularLocation>
</comment>
<feature type="transmembrane region" description="Helical" evidence="8">
    <location>
        <begin position="100"/>
        <end position="126"/>
    </location>
</feature>
<evidence type="ECO:0000256" key="3">
    <source>
        <dbReference type="ARBA" id="ARBA00022475"/>
    </source>
</evidence>
<dbReference type="EMBL" id="LJJC01000004">
    <property type="protein sequence ID" value="KQL53403.1"/>
    <property type="molecule type" value="Genomic_DNA"/>
</dbReference>
<keyword evidence="6 8" id="KW-1133">Transmembrane helix</keyword>
<evidence type="ECO:0000256" key="7">
    <source>
        <dbReference type="ARBA" id="ARBA00023136"/>
    </source>
</evidence>
<organism evidence="9 10">
    <name type="scientific">Heyndrickxia shackletonii</name>
    <dbReference type="NCBI Taxonomy" id="157838"/>
    <lineage>
        <taxon>Bacteria</taxon>
        <taxon>Bacillati</taxon>
        <taxon>Bacillota</taxon>
        <taxon>Bacilli</taxon>
        <taxon>Bacillales</taxon>
        <taxon>Bacillaceae</taxon>
        <taxon>Heyndrickxia</taxon>
    </lineage>
</organism>
<gene>
    <name evidence="9" type="ORF">AN964_07795</name>
</gene>
<dbReference type="GO" id="GO:0008360">
    <property type="term" value="P:regulation of cell shape"/>
    <property type="evidence" value="ECO:0007669"/>
    <property type="project" value="UniProtKB-KW"/>
</dbReference>
<feature type="transmembrane region" description="Helical" evidence="8">
    <location>
        <begin position="34"/>
        <end position="52"/>
    </location>
</feature>
<evidence type="ECO:0000256" key="1">
    <source>
        <dbReference type="ARBA" id="ARBA00004651"/>
    </source>
</evidence>
<dbReference type="AlphaFoldDB" id="A0A0Q3WXB3"/>
<protein>
    <submittedName>
        <fullName evidence="9">Rod shape-determining protein MreD</fullName>
    </submittedName>
</protein>
<dbReference type="Pfam" id="PF04093">
    <property type="entry name" value="MreD"/>
    <property type="match status" value="1"/>
</dbReference>
<keyword evidence="5" id="KW-0133">Cell shape</keyword>
<dbReference type="RefSeq" id="WP_055739130.1">
    <property type="nucleotide sequence ID" value="NZ_JAAIWL010000014.1"/>
</dbReference>
<keyword evidence="7 8" id="KW-0472">Membrane</keyword>
<dbReference type="GO" id="GO:0005886">
    <property type="term" value="C:plasma membrane"/>
    <property type="evidence" value="ECO:0007669"/>
    <property type="project" value="UniProtKB-SubCell"/>
</dbReference>
<accession>A0A0Q3WXB3</accession>
<comment type="similarity">
    <text evidence="2">Belongs to the MreD family.</text>
</comment>